<feature type="transmembrane region" description="Helical" evidence="8">
    <location>
        <begin position="255"/>
        <end position="277"/>
    </location>
</feature>
<dbReference type="GO" id="GO:0015250">
    <property type="term" value="F:water channel activity"/>
    <property type="evidence" value="ECO:0007669"/>
    <property type="project" value="TreeGrafter"/>
</dbReference>
<dbReference type="InterPro" id="IPR022357">
    <property type="entry name" value="MIP_CS"/>
</dbReference>
<dbReference type="PANTHER" id="PTHR19139">
    <property type="entry name" value="AQUAPORIN TRANSPORTER"/>
    <property type="match status" value="1"/>
</dbReference>
<comment type="subcellular location">
    <subcellularLocation>
        <location evidence="1">Membrane</location>
        <topology evidence="1">Multi-pass membrane protein</topology>
    </subcellularLocation>
</comment>
<dbReference type="PROSITE" id="PS00221">
    <property type="entry name" value="MIP"/>
    <property type="match status" value="1"/>
</dbReference>
<dbReference type="InterPro" id="IPR000425">
    <property type="entry name" value="MIP"/>
</dbReference>
<dbReference type="EMBL" id="JAKKPZ010000018">
    <property type="protein sequence ID" value="KAI1712544.1"/>
    <property type="molecule type" value="Genomic_DNA"/>
</dbReference>
<protein>
    <submittedName>
        <fullName evidence="9">Major intrinsic protein domain-containing protein</fullName>
    </submittedName>
</protein>
<reference evidence="9" key="1">
    <citation type="submission" date="2022-01" db="EMBL/GenBank/DDBJ databases">
        <title>Genome Sequence Resource for Two Populations of Ditylenchus destructor, the Migratory Endoparasitic Phytonematode.</title>
        <authorList>
            <person name="Zhang H."/>
            <person name="Lin R."/>
            <person name="Xie B."/>
        </authorList>
    </citation>
    <scope>NUCLEOTIDE SEQUENCE</scope>
    <source>
        <strain evidence="9">BazhouSP</strain>
    </source>
</reference>
<proteinExistence type="inferred from homology"/>
<feature type="transmembrane region" description="Helical" evidence="8">
    <location>
        <begin position="112"/>
        <end position="132"/>
    </location>
</feature>
<comment type="caution">
    <text evidence="9">The sequence shown here is derived from an EMBL/GenBank/DDBJ whole genome shotgun (WGS) entry which is preliminary data.</text>
</comment>
<dbReference type="Gene3D" id="1.20.1080.10">
    <property type="entry name" value="Glycerol uptake facilitator protein"/>
    <property type="match status" value="1"/>
</dbReference>
<evidence type="ECO:0000256" key="7">
    <source>
        <dbReference type="RuleBase" id="RU000477"/>
    </source>
</evidence>
<dbReference type="GO" id="GO:0005886">
    <property type="term" value="C:plasma membrane"/>
    <property type="evidence" value="ECO:0007669"/>
    <property type="project" value="TreeGrafter"/>
</dbReference>
<dbReference type="SUPFAM" id="SSF81338">
    <property type="entry name" value="Aquaporin-like"/>
    <property type="match status" value="1"/>
</dbReference>
<dbReference type="Proteomes" id="UP001201812">
    <property type="component" value="Unassembled WGS sequence"/>
</dbReference>
<evidence type="ECO:0000313" key="10">
    <source>
        <dbReference type="Proteomes" id="UP001201812"/>
    </source>
</evidence>
<keyword evidence="6 8" id="KW-0472">Membrane</keyword>
<dbReference type="InterPro" id="IPR034294">
    <property type="entry name" value="Aquaporin_transptr"/>
</dbReference>
<evidence type="ECO:0000256" key="5">
    <source>
        <dbReference type="ARBA" id="ARBA00022989"/>
    </source>
</evidence>
<dbReference type="PANTHER" id="PTHR19139:SF284">
    <property type="entry name" value="AQUAPORIN"/>
    <property type="match status" value="1"/>
</dbReference>
<organism evidence="9 10">
    <name type="scientific">Ditylenchus destructor</name>
    <dbReference type="NCBI Taxonomy" id="166010"/>
    <lineage>
        <taxon>Eukaryota</taxon>
        <taxon>Metazoa</taxon>
        <taxon>Ecdysozoa</taxon>
        <taxon>Nematoda</taxon>
        <taxon>Chromadorea</taxon>
        <taxon>Rhabditida</taxon>
        <taxon>Tylenchina</taxon>
        <taxon>Tylenchomorpha</taxon>
        <taxon>Sphaerularioidea</taxon>
        <taxon>Anguinidae</taxon>
        <taxon>Anguininae</taxon>
        <taxon>Ditylenchus</taxon>
    </lineage>
</organism>
<dbReference type="AlphaFoldDB" id="A0AAD4N660"/>
<gene>
    <name evidence="9" type="ORF">DdX_09636</name>
</gene>
<feature type="transmembrane region" description="Helical" evidence="8">
    <location>
        <begin position="38"/>
        <end position="59"/>
    </location>
</feature>
<comment type="similarity">
    <text evidence="2 7">Belongs to the MIP/aquaporin (TC 1.A.8) family.</text>
</comment>
<evidence type="ECO:0000256" key="2">
    <source>
        <dbReference type="ARBA" id="ARBA00006175"/>
    </source>
</evidence>
<name>A0AAD4N660_9BILA</name>
<evidence type="ECO:0000256" key="4">
    <source>
        <dbReference type="ARBA" id="ARBA00022692"/>
    </source>
</evidence>
<keyword evidence="5 8" id="KW-1133">Transmembrane helix</keyword>
<evidence type="ECO:0000313" key="9">
    <source>
        <dbReference type="EMBL" id="KAI1712544.1"/>
    </source>
</evidence>
<evidence type="ECO:0000256" key="8">
    <source>
        <dbReference type="SAM" id="Phobius"/>
    </source>
</evidence>
<dbReference type="PRINTS" id="PR00783">
    <property type="entry name" value="MINTRINSICP"/>
</dbReference>
<accession>A0AAD4N660</accession>
<evidence type="ECO:0000256" key="6">
    <source>
        <dbReference type="ARBA" id="ARBA00023136"/>
    </source>
</evidence>
<evidence type="ECO:0000256" key="3">
    <source>
        <dbReference type="ARBA" id="ARBA00022448"/>
    </source>
</evidence>
<keyword evidence="10" id="KW-1185">Reference proteome</keyword>
<keyword evidence="3 7" id="KW-0813">Transport</keyword>
<keyword evidence="4 7" id="KW-0812">Transmembrane</keyword>
<evidence type="ECO:0000256" key="1">
    <source>
        <dbReference type="ARBA" id="ARBA00004141"/>
    </source>
</evidence>
<sequence length="306" mass="33027">MQGVDIPECSSAPAQQIALQETGSNPEPQNAIDPWHRYYALLACEFIGSLVYTLFSNLLGIVGVGDSAAKLSIALLDGALNATLICMFGGISGGHFNPAITLAILLTFNLRLIVAFSMVFVQCFGAFFGAILTRATLTSPLFTDSFIALGILHRNVQANRLPDDPYSPMNTDESNGSRFQIFLMETFLSTLIVSTHLITSTYETVPTTAFSVGACRALVSLIGLSTLGQSANLARQLANSVVTSIFLLDDRAWRFFYITFFAALGSSILGTAIWWLIKGTLVEPKVEHAARRRVLFAATTPIASNT</sequence>
<feature type="transmembrane region" description="Helical" evidence="8">
    <location>
        <begin position="71"/>
        <end position="92"/>
    </location>
</feature>
<dbReference type="InterPro" id="IPR023271">
    <property type="entry name" value="Aquaporin-like"/>
</dbReference>
<dbReference type="Pfam" id="PF00230">
    <property type="entry name" value="MIP"/>
    <property type="match status" value="1"/>
</dbReference>